<organism evidence="2 3">
    <name type="scientific">Posidoniimonas polymericola</name>
    <dbReference type="NCBI Taxonomy" id="2528002"/>
    <lineage>
        <taxon>Bacteria</taxon>
        <taxon>Pseudomonadati</taxon>
        <taxon>Planctomycetota</taxon>
        <taxon>Planctomycetia</taxon>
        <taxon>Pirellulales</taxon>
        <taxon>Lacipirellulaceae</taxon>
        <taxon>Posidoniimonas</taxon>
    </lineage>
</organism>
<dbReference type="EMBL" id="SJPO01000003">
    <property type="protein sequence ID" value="TWT77919.1"/>
    <property type="molecule type" value="Genomic_DNA"/>
</dbReference>
<dbReference type="SUPFAM" id="SSF55729">
    <property type="entry name" value="Acyl-CoA N-acyltransferases (Nat)"/>
    <property type="match status" value="1"/>
</dbReference>
<dbReference type="OrthoDB" id="9795206at2"/>
<evidence type="ECO:0000313" key="3">
    <source>
        <dbReference type="Proteomes" id="UP000318478"/>
    </source>
</evidence>
<protein>
    <submittedName>
        <fullName evidence="2">Ribosomal-protein-S5-alanine N-acetyltransferase</fullName>
    </submittedName>
</protein>
<dbReference type="AlphaFoldDB" id="A0A5C5YSI8"/>
<accession>A0A5C5YSI8</accession>
<evidence type="ECO:0000313" key="2">
    <source>
        <dbReference type="EMBL" id="TWT77919.1"/>
    </source>
</evidence>
<dbReference type="PANTHER" id="PTHR43792">
    <property type="entry name" value="GNAT FAMILY, PUTATIVE (AFU_ORTHOLOGUE AFUA_3G00765)-RELATED-RELATED"/>
    <property type="match status" value="1"/>
</dbReference>
<dbReference type="GO" id="GO:0016747">
    <property type="term" value="F:acyltransferase activity, transferring groups other than amino-acyl groups"/>
    <property type="evidence" value="ECO:0007669"/>
    <property type="project" value="InterPro"/>
</dbReference>
<name>A0A5C5YSI8_9BACT</name>
<dbReference type="PROSITE" id="PS51186">
    <property type="entry name" value="GNAT"/>
    <property type="match status" value="1"/>
</dbReference>
<evidence type="ECO:0000259" key="1">
    <source>
        <dbReference type="PROSITE" id="PS51186"/>
    </source>
</evidence>
<dbReference type="InterPro" id="IPR016181">
    <property type="entry name" value="Acyl_CoA_acyltransferase"/>
</dbReference>
<keyword evidence="3" id="KW-1185">Reference proteome</keyword>
<dbReference type="InterPro" id="IPR000182">
    <property type="entry name" value="GNAT_dom"/>
</dbReference>
<dbReference type="InterPro" id="IPR051531">
    <property type="entry name" value="N-acetyltransferase"/>
</dbReference>
<proteinExistence type="predicted"/>
<dbReference type="RefSeq" id="WP_146585845.1">
    <property type="nucleotide sequence ID" value="NZ_SJPO01000003.1"/>
</dbReference>
<dbReference type="Gene3D" id="3.40.630.30">
    <property type="match status" value="1"/>
</dbReference>
<dbReference type="Proteomes" id="UP000318478">
    <property type="component" value="Unassembled WGS sequence"/>
</dbReference>
<dbReference type="Pfam" id="PF13302">
    <property type="entry name" value="Acetyltransf_3"/>
    <property type="match status" value="1"/>
</dbReference>
<keyword evidence="2" id="KW-0808">Transferase</keyword>
<feature type="domain" description="N-acetyltransferase" evidence="1">
    <location>
        <begin position="15"/>
        <end position="176"/>
    </location>
</feature>
<reference evidence="2 3" key="1">
    <citation type="submission" date="2019-02" db="EMBL/GenBank/DDBJ databases">
        <title>Deep-cultivation of Planctomycetes and their phenomic and genomic characterization uncovers novel biology.</title>
        <authorList>
            <person name="Wiegand S."/>
            <person name="Jogler M."/>
            <person name="Boedeker C."/>
            <person name="Pinto D."/>
            <person name="Vollmers J."/>
            <person name="Rivas-Marin E."/>
            <person name="Kohn T."/>
            <person name="Peeters S.H."/>
            <person name="Heuer A."/>
            <person name="Rast P."/>
            <person name="Oberbeckmann S."/>
            <person name="Bunk B."/>
            <person name="Jeske O."/>
            <person name="Meyerdierks A."/>
            <person name="Storesund J.E."/>
            <person name="Kallscheuer N."/>
            <person name="Luecker S."/>
            <person name="Lage O.M."/>
            <person name="Pohl T."/>
            <person name="Merkel B.J."/>
            <person name="Hornburger P."/>
            <person name="Mueller R.-W."/>
            <person name="Bruemmer F."/>
            <person name="Labrenz M."/>
            <person name="Spormann A.M."/>
            <person name="Op Den Camp H."/>
            <person name="Overmann J."/>
            <person name="Amann R."/>
            <person name="Jetten M.S.M."/>
            <person name="Mascher T."/>
            <person name="Medema M.H."/>
            <person name="Devos D.P."/>
            <person name="Kaster A.-K."/>
            <person name="Ovreas L."/>
            <person name="Rohde M."/>
            <person name="Galperin M.Y."/>
            <person name="Jogler C."/>
        </authorList>
    </citation>
    <scope>NUCLEOTIDE SEQUENCE [LARGE SCALE GENOMIC DNA]</scope>
    <source>
        <strain evidence="2 3">Pla123a</strain>
    </source>
</reference>
<comment type="caution">
    <text evidence="2">The sequence shown here is derived from an EMBL/GenBank/DDBJ whole genome shotgun (WGS) entry which is preliminary data.</text>
</comment>
<gene>
    <name evidence="2" type="ORF">Pla123a_17180</name>
</gene>
<sequence length="189" mass="20750">MSPVAFPAALTTDRLVLRPFVLDDAEAVFDRYAGDPEVTRHLAWATHASVEVTRGFLATVTGDCPPERRSREHVWAITLADDPLPCGSIGLTPTETGAMLGYVLGRPWHGSGLMTEAACAVIDCAWNDPSVWRVNAYAHVDNVASRRVMEKCGMRYEGIARRAVWQPQFDEPQDAAHYAIVRDDVASGQ</sequence>